<evidence type="ECO:0000313" key="2">
    <source>
        <dbReference type="Proteomes" id="UP001549164"/>
    </source>
</evidence>
<keyword evidence="2" id="KW-1185">Reference proteome</keyword>
<protein>
    <submittedName>
        <fullName evidence="1">Uncharacterized protein</fullName>
    </submittedName>
</protein>
<dbReference type="EMBL" id="JBEPLY010000001">
    <property type="protein sequence ID" value="MET3598518.1"/>
    <property type="molecule type" value="Genomic_DNA"/>
</dbReference>
<dbReference type="Proteomes" id="UP001549164">
    <property type="component" value="Unassembled WGS sequence"/>
</dbReference>
<reference evidence="1 2" key="1">
    <citation type="submission" date="2024-06" db="EMBL/GenBank/DDBJ databases">
        <title>Genomic Encyclopedia of Type Strains, Phase IV (KMG-IV): sequencing the most valuable type-strain genomes for metagenomic binning, comparative biology and taxonomic classification.</title>
        <authorList>
            <person name="Goeker M."/>
        </authorList>
    </citation>
    <scope>NUCLEOTIDE SEQUENCE [LARGE SCALE GENOMIC DNA]</scope>
    <source>
        <strain evidence="1 2">DSM 28102</strain>
    </source>
</reference>
<proteinExistence type="predicted"/>
<name>A0ABV2I7S8_9HYPH</name>
<accession>A0ABV2I7S8</accession>
<gene>
    <name evidence="1" type="ORF">ABID12_000439</name>
</gene>
<evidence type="ECO:0000313" key="1">
    <source>
        <dbReference type="EMBL" id="MET3598518.1"/>
    </source>
</evidence>
<sequence length="95" mass="10692">MSVVGNEIWSLSYSVLVFKFKAFPWASGKIYCHIPSRGRDHGRTERFEAKTCSWTEQPDSGDTFAGWHHTKDVGTDIAPCALLLCQKMSVGTRVR</sequence>
<organism evidence="1 2">
    <name type="scientific">Martelella mangrovi</name>
    <dbReference type="NCBI Taxonomy" id="1397477"/>
    <lineage>
        <taxon>Bacteria</taxon>
        <taxon>Pseudomonadati</taxon>
        <taxon>Pseudomonadota</taxon>
        <taxon>Alphaproteobacteria</taxon>
        <taxon>Hyphomicrobiales</taxon>
        <taxon>Aurantimonadaceae</taxon>
        <taxon>Martelella</taxon>
    </lineage>
</organism>
<comment type="caution">
    <text evidence="1">The sequence shown here is derived from an EMBL/GenBank/DDBJ whole genome shotgun (WGS) entry which is preliminary data.</text>
</comment>